<comment type="caution">
    <text evidence="8">The sequence shown here is derived from an EMBL/GenBank/DDBJ whole genome shotgun (WGS) entry which is preliminary data.</text>
</comment>
<feature type="transmembrane region" description="Helical" evidence="6">
    <location>
        <begin position="463"/>
        <end position="482"/>
    </location>
</feature>
<keyword evidence="9" id="KW-1185">Reference proteome</keyword>
<dbReference type="PANTHER" id="PTHR48041:SF91">
    <property type="entry name" value="ABC TRANSPORTER G FAMILY MEMBER 28"/>
    <property type="match status" value="1"/>
</dbReference>
<evidence type="ECO:0000259" key="7">
    <source>
        <dbReference type="PROSITE" id="PS50893"/>
    </source>
</evidence>
<evidence type="ECO:0000256" key="1">
    <source>
        <dbReference type="ARBA" id="ARBA00004141"/>
    </source>
</evidence>
<dbReference type="OrthoDB" id="66620at2759"/>
<comment type="subcellular location">
    <subcellularLocation>
        <location evidence="1">Membrane</location>
        <topology evidence="1">Multi-pass membrane protein</topology>
    </subcellularLocation>
</comment>
<keyword evidence="4 6" id="KW-1133">Transmembrane helix</keyword>
<dbReference type="Proteomes" id="UP000015354">
    <property type="component" value="Unassembled WGS sequence"/>
</dbReference>
<feature type="transmembrane region" description="Helical" evidence="6">
    <location>
        <begin position="543"/>
        <end position="569"/>
    </location>
</feature>
<gene>
    <name evidence="8" type="ORF">STCU_06149</name>
</gene>
<dbReference type="GO" id="GO:0016020">
    <property type="term" value="C:membrane"/>
    <property type="evidence" value="ECO:0007669"/>
    <property type="project" value="UniProtKB-SubCell"/>
</dbReference>
<sequence>MSGSLLHSSAQDGPTVPLPLDADYTDADAITVQEAEGLTVQERLELAFRSLPLRVALLEVSVIDGYTGEKCRALHRCCTASVPRLQCQSVSAYMMEGGLHAIVDVDGVAGAALLQVINGERPCSSGALYINGVHIDRYSAEEVQRVRACMRTVRCGTVAFAHQTVRETLMFATHMRLPCRADWLEEMVLLTSQFVELDLCQRAAGLDALDTLRLHVAMQLLLDPPLLCLEYPFQHLDAASAQTAADLLQSVSSVLHKTVVCCVSRWLPPSWLEATTSSVVLFSGSQVVYSGPCRFLLRYINQLCIPQNVARQSGGAAATAADGSPLSVALRTLPREEPTSWVTPTRLSSLQVLDSTGTRLVSTDRRSGHQLHTDEVLPLVVTEADEAVELALEWTESEAQKLFYAAKYYDCGIHQQVVASIDADAHEPCSTDLELEREASRSTLSKSALLLPAYFRQMCMEPALLLGLASWCVAVAVGTAVARRSQTDSSGDDGDHSRTMKQTQQLVLGLFLLLFAWNLLLTRAACREVRIVRSHRRNGLYGPAMYLCCLSTFLLAMHALSGLVLLPFVRAGLRASWWVAVLAATVGLAHHLLLYVLVVLTSARKRQLLLVCCVSLSYTVFACVASYFPYSGTSRTWAWLSKYSNMLRWVYGPTLRDVLVQPSYACDADGNATSASCVSGRDYLTHIGFSDDAFGRFFTLTAATSGLLFFMLCIIFALKKV</sequence>
<evidence type="ECO:0000256" key="6">
    <source>
        <dbReference type="SAM" id="Phobius"/>
    </source>
</evidence>
<keyword evidence="3 6" id="KW-0812">Transmembrane</keyword>
<reference evidence="8 9" key="1">
    <citation type="journal article" date="2013" name="PLoS ONE">
        <title>Predicting the Proteins of Angomonas deanei, Strigomonas culicis and Their Respective Endosymbionts Reveals New Aspects of the Trypanosomatidae Family.</title>
        <authorList>
            <person name="Motta M.C."/>
            <person name="Martins A.C."/>
            <person name="de Souza S.S."/>
            <person name="Catta-Preta C.M."/>
            <person name="Silva R."/>
            <person name="Klein C.C."/>
            <person name="de Almeida L.G."/>
            <person name="de Lima Cunha O."/>
            <person name="Ciapina L.P."/>
            <person name="Brocchi M."/>
            <person name="Colabardini A.C."/>
            <person name="de Araujo Lima B."/>
            <person name="Machado C.R."/>
            <person name="de Almeida Soares C.M."/>
            <person name="Probst C.M."/>
            <person name="de Menezes C.B."/>
            <person name="Thompson C.E."/>
            <person name="Bartholomeu D.C."/>
            <person name="Gradia D.F."/>
            <person name="Pavoni D.P."/>
            <person name="Grisard E.C."/>
            <person name="Fantinatti-Garboggini F."/>
            <person name="Marchini F.K."/>
            <person name="Rodrigues-Luiz G.F."/>
            <person name="Wagner G."/>
            <person name="Goldman G.H."/>
            <person name="Fietto J.L."/>
            <person name="Elias M.C."/>
            <person name="Goldman M.H."/>
            <person name="Sagot M.F."/>
            <person name="Pereira M."/>
            <person name="Stoco P.H."/>
            <person name="de Mendonca-Neto R.P."/>
            <person name="Teixeira S.M."/>
            <person name="Maciel T.E."/>
            <person name="de Oliveira Mendes T.A."/>
            <person name="Urmenyi T.P."/>
            <person name="de Souza W."/>
            <person name="Schenkman S."/>
            <person name="de Vasconcelos A.T."/>
        </authorList>
    </citation>
    <scope>NUCLEOTIDE SEQUENCE [LARGE SCALE GENOMIC DNA]</scope>
</reference>
<evidence type="ECO:0000313" key="9">
    <source>
        <dbReference type="Proteomes" id="UP000015354"/>
    </source>
</evidence>
<dbReference type="PROSITE" id="PS50893">
    <property type="entry name" value="ABC_TRANSPORTER_2"/>
    <property type="match status" value="1"/>
</dbReference>
<evidence type="ECO:0000256" key="4">
    <source>
        <dbReference type="ARBA" id="ARBA00022989"/>
    </source>
</evidence>
<dbReference type="InterPro" id="IPR050352">
    <property type="entry name" value="ABCG_transporters"/>
</dbReference>
<dbReference type="EMBL" id="ATMH01006149">
    <property type="protein sequence ID" value="EPY26649.1"/>
    <property type="molecule type" value="Genomic_DNA"/>
</dbReference>
<feature type="transmembrane region" description="Helical" evidence="6">
    <location>
        <begin position="697"/>
        <end position="718"/>
    </location>
</feature>
<dbReference type="InterPro" id="IPR003439">
    <property type="entry name" value="ABC_transporter-like_ATP-bd"/>
</dbReference>
<name>S9UD63_9TRYP</name>
<feature type="transmembrane region" description="Helical" evidence="6">
    <location>
        <begin position="608"/>
        <end position="630"/>
    </location>
</feature>
<accession>S9UD63</accession>
<dbReference type="InterPro" id="IPR027417">
    <property type="entry name" value="P-loop_NTPase"/>
</dbReference>
<feature type="domain" description="ABC transporter" evidence="7">
    <location>
        <begin position="69"/>
        <end position="308"/>
    </location>
</feature>
<feature type="transmembrane region" description="Helical" evidence="6">
    <location>
        <begin position="575"/>
        <end position="601"/>
    </location>
</feature>
<dbReference type="SUPFAM" id="SSF52540">
    <property type="entry name" value="P-loop containing nucleoside triphosphate hydrolases"/>
    <property type="match status" value="1"/>
</dbReference>
<evidence type="ECO:0000256" key="2">
    <source>
        <dbReference type="ARBA" id="ARBA00022448"/>
    </source>
</evidence>
<keyword evidence="2" id="KW-0813">Transport</keyword>
<dbReference type="PANTHER" id="PTHR48041">
    <property type="entry name" value="ABC TRANSPORTER G FAMILY MEMBER 28"/>
    <property type="match status" value="1"/>
</dbReference>
<evidence type="ECO:0000313" key="8">
    <source>
        <dbReference type="EMBL" id="EPY26649.1"/>
    </source>
</evidence>
<keyword evidence="5 6" id="KW-0472">Membrane</keyword>
<feature type="transmembrane region" description="Helical" evidence="6">
    <location>
        <begin position="502"/>
        <end position="522"/>
    </location>
</feature>
<proteinExistence type="predicted"/>
<organism evidence="8 9">
    <name type="scientific">Strigomonas culicis</name>
    <dbReference type="NCBI Taxonomy" id="28005"/>
    <lineage>
        <taxon>Eukaryota</taxon>
        <taxon>Discoba</taxon>
        <taxon>Euglenozoa</taxon>
        <taxon>Kinetoplastea</taxon>
        <taxon>Metakinetoplastina</taxon>
        <taxon>Trypanosomatida</taxon>
        <taxon>Trypanosomatidae</taxon>
        <taxon>Strigomonadinae</taxon>
        <taxon>Strigomonas</taxon>
    </lineage>
</organism>
<dbReference type="AlphaFoldDB" id="S9UD63"/>
<evidence type="ECO:0000256" key="3">
    <source>
        <dbReference type="ARBA" id="ARBA00022692"/>
    </source>
</evidence>
<dbReference type="GO" id="GO:0042626">
    <property type="term" value="F:ATPase-coupled transmembrane transporter activity"/>
    <property type="evidence" value="ECO:0007669"/>
    <property type="project" value="TreeGrafter"/>
</dbReference>
<dbReference type="Gene3D" id="3.40.50.300">
    <property type="entry name" value="P-loop containing nucleotide triphosphate hydrolases"/>
    <property type="match status" value="1"/>
</dbReference>
<evidence type="ECO:0000256" key="5">
    <source>
        <dbReference type="ARBA" id="ARBA00023136"/>
    </source>
</evidence>
<dbReference type="GO" id="GO:0005524">
    <property type="term" value="F:ATP binding"/>
    <property type="evidence" value="ECO:0007669"/>
    <property type="project" value="InterPro"/>
</dbReference>
<dbReference type="GO" id="GO:0016887">
    <property type="term" value="F:ATP hydrolysis activity"/>
    <property type="evidence" value="ECO:0007669"/>
    <property type="project" value="InterPro"/>
</dbReference>
<protein>
    <submittedName>
        <fullName evidence="8">ABC transporter-like protein</fullName>
    </submittedName>
</protein>